<name>A0A367ZMV1_9BACT</name>
<evidence type="ECO:0000313" key="3">
    <source>
        <dbReference type="Proteomes" id="UP000252355"/>
    </source>
</evidence>
<gene>
    <name evidence="2" type="ORF">OZSIB_1239</name>
</gene>
<dbReference type="Proteomes" id="UP000252355">
    <property type="component" value="Unassembled WGS sequence"/>
</dbReference>
<proteinExistence type="predicted"/>
<sequence length="109" mass="11453">MLIHLGNQEFIDLRSCVVILNLQTIDAATRQRALAAAGSDATSAIGSSGAPLRSAVLTTRGQWLTTSISPEALAHRGRASPFPGALYVRPPTRKASSSGSSVSHEEQKL</sequence>
<evidence type="ECO:0008006" key="4">
    <source>
        <dbReference type="Google" id="ProtNLM"/>
    </source>
</evidence>
<evidence type="ECO:0000256" key="1">
    <source>
        <dbReference type="SAM" id="MobiDB-lite"/>
    </source>
</evidence>
<accession>A0A367ZMV1</accession>
<protein>
    <recommendedName>
        <fullName evidence="4">DUF370 domain-containing protein</fullName>
    </recommendedName>
</protein>
<dbReference type="EMBL" id="QOQW01000020">
    <property type="protein sequence ID" value="RCK78712.1"/>
    <property type="molecule type" value="Genomic_DNA"/>
</dbReference>
<feature type="region of interest" description="Disordered" evidence="1">
    <location>
        <begin position="83"/>
        <end position="109"/>
    </location>
</feature>
<dbReference type="AlphaFoldDB" id="A0A367ZMV1"/>
<organism evidence="2 3">
    <name type="scientific">Candidatus Ozemobacter sibiricus</name>
    <dbReference type="NCBI Taxonomy" id="2268124"/>
    <lineage>
        <taxon>Bacteria</taxon>
        <taxon>Candidatus Ozemobacteria</taxon>
        <taxon>Candidatus Ozemobacterales</taxon>
        <taxon>Candidatus Ozemobacteraceae</taxon>
        <taxon>Candidatus Ozemobacter</taxon>
    </lineage>
</organism>
<evidence type="ECO:0000313" key="2">
    <source>
        <dbReference type="EMBL" id="RCK78712.1"/>
    </source>
</evidence>
<comment type="caution">
    <text evidence="2">The sequence shown here is derived from an EMBL/GenBank/DDBJ whole genome shotgun (WGS) entry which is preliminary data.</text>
</comment>
<reference evidence="2 3" key="1">
    <citation type="submission" date="2018-05" db="EMBL/GenBank/DDBJ databases">
        <title>A metagenomic window into the 2 km-deep terrestrial subsurface aquifer revealed taxonomically and functionally diverse microbial community comprising novel uncultured bacterial lineages.</title>
        <authorList>
            <person name="Kadnikov V.V."/>
            <person name="Mardanov A.V."/>
            <person name="Beletsky A.V."/>
            <person name="Banks D."/>
            <person name="Pimenov N.V."/>
            <person name="Frank Y.A."/>
            <person name="Karnachuk O.V."/>
            <person name="Ravin N.V."/>
        </authorList>
    </citation>
    <scope>NUCLEOTIDE SEQUENCE [LARGE SCALE GENOMIC DNA]</scope>
    <source>
        <strain evidence="2">BY5</strain>
    </source>
</reference>